<dbReference type="Proteomes" id="UP000006702">
    <property type="component" value="Unassembled WGS sequence"/>
</dbReference>
<dbReference type="EMBL" id="DS027689">
    <property type="protein sequence ID" value="EAW22041.1"/>
    <property type="molecule type" value="Genomic_DNA"/>
</dbReference>
<organism evidence="2 3">
    <name type="scientific">Neosartorya fischeri (strain ATCC 1020 / DSM 3700 / CBS 544.65 / FGSC A1164 / JCM 1740 / NRRL 181 / WB 181)</name>
    <name type="common">Aspergillus fischerianus</name>
    <dbReference type="NCBI Taxonomy" id="331117"/>
    <lineage>
        <taxon>Eukaryota</taxon>
        <taxon>Fungi</taxon>
        <taxon>Dikarya</taxon>
        <taxon>Ascomycota</taxon>
        <taxon>Pezizomycotina</taxon>
        <taxon>Eurotiomycetes</taxon>
        <taxon>Eurotiomycetidae</taxon>
        <taxon>Eurotiales</taxon>
        <taxon>Aspergillaceae</taxon>
        <taxon>Aspergillus</taxon>
        <taxon>Aspergillus subgen. Fumigati</taxon>
    </lineage>
</organism>
<sequence length="299" mass="33296">MSRLHLCCLYGQPSIFPAKAREAEMLSPPSAQLAPLTDVYPRTRDFKSAIDNGYAALSDESIDNSYLSFSGVTPQLFESIESRRDDTLNSSHVFTPKIQNPSTPSPSPSSQQETIGVVIPSPSRQLKKQIEQLEWVKPPPFTPEKTALSTEYYPIDAHEKHALKGAYPSARKIKRSEMSQTRPLHARLEPQADLQHITMLGILLPHINVNAGQLKQVGTILYALVDGVVRAESELSNNMILGFSGGIQFHQRYYTRVGEKIGLMKQYGMDWTLTNAANCMAVEYAESLGLRELASYIDK</sequence>
<evidence type="ECO:0000256" key="1">
    <source>
        <dbReference type="SAM" id="MobiDB-lite"/>
    </source>
</evidence>
<dbReference type="VEuPathDB" id="FungiDB:NFIA_024200"/>
<feature type="compositionally biased region" description="Polar residues" evidence="1">
    <location>
        <begin position="91"/>
        <end position="100"/>
    </location>
</feature>
<dbReference type="HOGENOM" id="CLU_930953_0_0_1"/>
<dbReference type="STRING" id="331117.A1D5I7"/>
<accession>A1D5I7</accession>
<reference evidence="3" key="1">
    <citation type="journal article" date="2008" name="PLoS Genet.">
        <title>Genomic islands in the pathogenic filamentous fungus Aspergillus fumigatus.</title>
        <authorList>
            <person name="Fedorova N.D."/>
            <person name="Khaldi N."/>
            <person name="Joardar V.S."/>
            <person name="Maiti R."/>
            <person name="Amedeo P."/>
            <person name="Anderson M.J."/>
            <person name="Crabtree J."/>
            <person name="Silva J.C."/>
            <person name="Badger J.H."/>
            <person name="Albarraq A."/>
            <person name="Angiuoli S."/>
            <person name="Bussey H."/>
            <person name="Bowyer P."/>
            <person name="Cotty P.J."/>
            <person name="Dyer P.S."/>
            <person name="Egan A."/>
            <person name="Galens K."/>
            <person name="Fraser-Liggett C.M."/>
            <person name="Haas B.J."/>
            <person name="Inman J.M."/>
            <person name="Kent R."/>
            <person name="Lemieux S."/>
            <person name="Malavazi I."/>
            <person name="Orvis J."/>
            <person name="Roemer T."/>
            <person name="Ronning C.M."/>
            <person name="Sundaram J.P."/>
            <person name="Sutton G."/>
            <person name="Turner G."/>
            <person name="Venter J.C."/>
            <person name="White O.R."/>
            <person name="Whitty B.R."/>
            <person name="Youngman P."/>
            <person name="Wolfe K.H."/>
            <person name="Goldman G.H."/>
            <person name="Wortman J.R."/>
            <person name="Jiang B."/>
            <person name="Denning D.W."/>
            <person name="Nierman W.C."/>
        </authorList>
    </citation>
    <scope>NUCLEOTIDE SEQUENCE [LARGE SCALE GENOMIC DNA]</scope>
    <source>
        <strain evidence="3">ATCC 1020 / DSM 3700 / CBS 544.65 / FGSC A1164 / JCM 1740 / NRRL 181 / WB 181</strain>
    </source>
</reference>
<dbReference type="AlphaFoldDB" id="A1D5I7"/>
<dbReference type="RefSeq" id="XP_001263938.1">
    <property type="nucleotide sequence ID" value="XM_001263937.1"/>
</dbReference>
<keyword evidence="3" id="KW-1185">Reference proteome</keyword>
<evidence type="ECO:0000313" key="3">
    <source>
        <dbReference type="Proteomes" id="UP000006702"/>
    </source>
</evidence>
<dbReference type="OrthoDB" id="4504353at2759"/>
<name>A1D5I7_NEOFI</name>
<gene>
    <name evidence="2" type="ORF">NFIA_024200</name>
</gene>
<proteinExistence type="predicted"/>
<feature type="region of interest" description="Disordered" evidence="1">
    <location>
        <begin position="91"/>
        <end position="114"/>
    </location>
</feature>
<evidence type="ECO:0000313" key="2">
    <source>
        <dbReference type="EMBL" id="EAW22041.1"/>
    </source>
</evidence>
<dbReference type="KEGG" id="nfi:NFIA_024200"/>
<dbReference type="GeneID" id="4590590"/>
<protein>
    <submittedName>
        <fullName evidence="2">Uncharacterized protein</fullName>
    </submittedName>
</protein>